<dbReference type="InterPro" id="IPR011050">
    <property type="entry name" value="Pectin_lyase_fold/virulence"/>
</dbReference>
<evidence type="ECO:0000259" key="2">
    <source>
        <dbReference type="Pfam" id="PF13229"/>
    </source>
</evidence>
<dbReference type="PROSITE" id="PS51257">
    <property type="entry name" value="PROKAR_LIPOPROTEIN"/>
    <property type="match status" value="1"/>
</dbReference>
<organism evidence="3 4">
    <name type="scientific">Lentzea tibetensis</name>
    <dbReference type="NCBI Taxonomy" id="2591470"/>
    <lineage>
        <taxon>Bacteria</taxon>
        <taxon>Bacillati</taxon>
        <taxon>Actinomycetota</taxon>
        <taxon>Actinomycetes</taxon>
        <taxon>Pseudonocardiales</taxon>
        <taxon>Pseudonocardiaceae</taxon>
        <taxon>Lentzea</taxon>
    </lineage>
</organism>
<dbReference type="Proteomes" id="UP000316639">
    <property type="component" value="Unassembled WGS sequence"/>
</dbReference>
<dbReference type="RefSeq" id="WP_146353208.1">
    <property type="nucleotide sequence ID" value="NZ_VOBR01000010.1"/>
</dbReference>
<comment type="caution">
    <text evidence="3">The sequence shown here is derived from an EMBL/GenBank/DDBJ whole genome shotgun (WGS) entry which is preliminary data.</text>
</comment>
<sequence length="373" mass="37423">MSARPRTSASDSASRKPKLALVTLLGAAAAFTAACVPGAGNALVPSSATSTPSSTVPASSSSATSSSAASTTTTAPTSKVTQPVKPPAPAPGGSVGPGVVPNAGQVGFLGDQGSLKVIDGAGNAPAGSKWNAGVLQVTANDLVLDRVFVRGGITFQGGGTLTIKNSIVEGNRSAQSAVLGLKGHLDISDSTIRWKAGDGGPQAQWGNGAIHGDSTMTLRRNDISGTPDGIQNGPGRSTIEQNYIHDLARIGAYPNNTHNDGIQSYGGPDLFIRYNRIDIEGPDGVAYDGTHQNGAVFVQPGGGGASNLQVVGNFLAGGGYIMRLEGPITGAVVTDNKFGPTTGGWGEVLSEKGVAIAKWANNVTSSGKAIGQP</sequence>
<gene>
    <name evidence="3" type="ORF">FKR81_17955</name>
</gene>
<evidence type="ECO:0000313" key="4">
    <source>
        <dbReference type="Proteomes" id="UP000316639"/>
    </source>
</evidence>
<reference evidence="3 4" key="1">
    <citation type="submission" date="2019-07" db="EMBL/GenBank/DDBJ databases">
        <title>Lentzea xizangensis sp. nov., isolated from Qinghai-Tibetan Plateau Soils.</title>
        <authorList>
            <person name="Huang J."/>
        </authorList>
    </citation>
    <scope>NUCLEOTIDE SEQUENCE [LARGE SCALE GENOMIC DNA]</scope>
    <source>
        <strain evidence="3 4">FXJ1.1311</strain>
    </source>
</reference>
<evidence type="ECO:0000313" key="3">
    <source>
        <dbReference type="EMBL" id="TWP50959.1"/>
    </source>
</evidence>
<feature type="compositionally biased region" description="Low complexity" evidence="1">
    <location>
        <begin position="44"/>
        <end position="78"/>
    </location>
</feature>
<protein>
    <submittedName>
        <fullName evidence="3">Right-handed parallel beta-helix repeat-containing protein</fullName>
    </submittedName>
</protein>
<dbReference type="EMBL" id="VOBR01000010">
    <property type="protein sequence ID" value="TWP50959.1"/>
    <property type="molecule type" value="Genomic_DNA"/>
</dbReference>
<accession>A0A563ETE1</accession>
<feature type="domain" description="Right handed beta helix" evidence="2">
    <location>
        <begin position="149"/>
        <end position="289"/>
    </location>
</feature>
<feature type="region of interest" description="Disordered" evidence="1">
    <location>
        <begin position="44"/>
        <end position="99"/>
    </location>
</feature>
<dbReference type="InterPro" id="IPR039448">
    <property type="entry name" value="Beta_helix"/>
</dbReference>
<dbReference type="SUPFAM" id="SSF51126">
    <property type="entry name" value="Pectin lyase-like"/>
    <property type="match status" value="1"/>
</dbReference>
<dbReference type="OrthoDB" id="505641at2"/>
<dbReference type="Pfam" id="PF13229">
    <property type="entry name" value="Beta_helix"/>
    <property type="match status" value="1"/>
</dbReference>
<evidence type="ECO:0000256" key="1">
    <source>
        <dbReference type="SAM" id="MobiDB-lite"/>
    </source>
</evidence>
<keyword evidence="4" id="KW-1185">Reference proteome</keyword>
<proteinExistence type="predicted"/>
<name>A0A563ETE1_9PSEU</name>
<dbReference type="AlphaFoldDB" id="A0A563ETE1"/>